<accession>A0AAV7FL26</accession>
<dbReference type="EMBL" id="JAGFBR010000805">
    <property type="protein sequence ID" value="KAH0433927.1"/>
    <property type="molecule type" value="Genomic_DNA"/>
</dbReference>
<feature type="compositionally biased region" description="Basic and acidic residues" evidence="3">
    <location>
        <begin position="166"/>
        <end position="181"/>
    </location>
</feature>
<dbReference type="Proteomes" id="UP000775213">
    <property type="component" value="Unassembled WGS sequence"/>
</dbReference>
<feature type="region of interest" description="Disordered" evidence="3">
    <location>
        <begin position="162"/>
        <end position="209"/>
    </location>
</feature>
<sequence>MQSCIPAQQAAAHNHPFTRHDVTHIALAHSSARPCPQSRFCDALTVFVSALGVNKMGGGKDKHDGSDHHDKGFFSHGHAHPPGHYPPEGYPPQGYPPAPGAYPAQGYPPQGYPPEGYPPAGYPHHGSSASHSQGHGTHLGAVVAGGAAAAAAATAYGAHHMTHGSHHGEYKAHGHHGGEFKHHGKHHGKFKHGKHGKHGNFGGKFKKWK</sequence>
<gene>
    <name evidence="4" type="ORF">IEQ34_026919</name>
</gene>
<dbReference type="AlphaFoldDB" id="A0AAV7FL26"/>
<feature type="compositionally biased region" description="Basic residues" evidence="3">
    <location>
        <begin position="182"/>
        <end position="209"/>
    </location>
</feature>
<feature type="region of interest" description="Disordered" evidence="3">
    <location>
        <begin position="58"/>
        <end position="135"/>
    </location>
</feature>
<protein>
    <recommendedName>
        <fullName evidence="1">Rhodopsin</fullName>
    </recommendedName>
</protein>
<evidence type="ECO:0000256" key="1">
    <source>
        <dbReference type="ARBA" id="ARBA00013487"/>
    </source>
</evidence>
<evidence type="ECO:0000313" key="4">
    <source>
        <dbReference type="EMBL" id="KAH0433927.1"/>
    </source>
</evidence>
<dbReference type="PANTHER" id="PTHR31248:SF2">
    <property type="entry name" value="DOMAIN PROTEIN, PUTATIVE (AFU_ORTHOLOGUE AFUA_5G04290)-RELATED"/>
    <property type="match status" value="1"/>
</dbReference>
<proteinExistence type="predicted"/>
<reference evidence="4 5" key="1">
    <citation type="journal article" date="2021" name="Hortic Res">
        <title>Chromosome-scale assembly of the Dendrobium chrysotoxum genome enhances the understanding of orchid evolution.</title>
        <authorList>
            <person name="Zhang Y."/>
            <person name="Zhang G.Q."/>
            <person name="Zhang D."/>
            <person name="Liu X.D."/>
            <person name="Xu X.Y."/>
            <person name="Sun W.H."/>
            <person name="Yu X."/>
            <person name="Zhu X."/>
            <person name="Wang Z.W."/>
            <person name="Zhao X."/>
            <person name="Zhong W.Y."/>
            <person name="Chen H."/>
            <person name="Yin W.L."/>
            <person name="Huang T."/>
            <person name="Niu S.C."/>
            <person name="Liu Z.J."/>
        </authorList>
    </citation>
    <scope>NUCLEOTIDE SEQUENCE [LARGE SCALE GENOMIC DNA]</scope>
    <source>
        <strain evidence="4">Lindl</strain>
    </source>
</reference>
<evidence type="ECO:0000256" key="2">
    <source>
        <dbReference type="ARBA" id="ARBA00043946"/>
    </source>
</evidence>
<dbReference type="InterPro" id="IPR006031">
    <property type="entry name" value="XYPPX"/>
</dbReference>
<feature type="compositionally biased region" description="Basic and acidic residues" evidence="3">
    <location>
        <begin position="58"/>
        <end position="73"/>
    </location>
</feature>
<organism evidence="4 5">
    <name type="scientific">Dendrobium chrysotoxum</name>
    <name type="common">Orchid</name>
    <dbReference type="NCBI Taxonomy" id="161865"/>
    <lineage>
        <taxon>Eukaryota</taxon>
        <taxon>Viridiplantae</taxon>
        <taxon>Streptophyta</taxon>
        <taxon>Embryophyta</taxon>
        <taxon>Tracheophyta</taxon>
        <taxon>Spermatophyta</taxon>
        <taxon>Magnoliopsida</taxon>
        <taxon>Liliopsida</taxon>
        <taxon>Asparagales</taxon>
        <taxon>Orchidaceae</taxon>
        <taxon>Epidendroideae</taxon>
        <taxon>Malaxideae</taxon>
        <taxon>Dendrobiinae</taxon>
        <taxon>Dendrobium</taxon>
    </lineage>
</organism>
<comment type="caution">
    <text evidence="4">The sequence shown here is derived from an EMBL/GenBank/DDBJ whole genome shotgun (WGS) entry which is preliminary data.</text>
</comment>
<feature type="compositionally biased region" description="Low complexity" evidence="3">
    <location>
        <begin position="122"/>
        <end position="135"/>
    </location>
</feature>
<keyword evidence="5" id="KW-1185">Reference proteome</keyword>
<dbReference type="PRINTS" id="PR00239">
    <property type="entry name" value="RHODOPSNTAIL"/>
</dbReference>
<dbReference type="PANTHER" id="PTHR31248">
    <property type="entry name" value="DOMAIN PROTEIN, PUTATIVE (AFU_ORTHOLOGUE AFUA_5G04290)-RELATED"/>
    <property type="match status" value="1"/>
</dbReference>
<feature type="compositionally biased region" description="Pro residues" evidence="3">
    <location>
        <begin position="110"/>
        <end position="121"/>
    </location>
</feature>
<dbReference type="Pfam" id="PF02162">
    <property type="entry name" value="XYPPX"/>
    <property type="match status" value="2"/>
</dbReference>
<comment type="subcellular location">
    <subcellularLocation>
        <location evidence="2">Cell projection</location>
        <location evidence="2">Rhabdomere membrane</location>
        <topology evidence="2">Multi-pass membrane protein</topology>
    </subcellularLocation>
</comment>
<name>A0AAV7FL26_DENCH</name>
<evidence type="ECO:0000256" key="3">
    <source>
        <dbReference type="SAM" id="MobiDB-lite"/>
    </source>
</evidence>
<evidence type="ECO:0000313" key="5">
    <source>
        <dbReference type="Proteomes" id="UP000775213"/>
    </source>
</evidence>
<feature type="compositionally biased region" description="Pro residues" evidence="3">
    <location>
        <begin position="83"/>
        <end position="100"/>
    </location>
</feature>